<dbReference type="Pfam" id="PF00300">
    <property type="entry name" value="His_Phos_1"/>
    <property type="match status" value="1"/>
</dbReference>
<dbReference type="GO" id="GO:0016791">
    <property type="term" value="F:phosphatase activity"/>
    <property type="evidence" value="ECO:0007669"/>
    <property type="project" value="TreeGrafter"/>
</dbReference>
<keyword evidence="5" id="KW-1185">Reference proteome</keyword>
<protein>
    <recommendedName>
        <fullName evidence="6">Phosphoglycerate mutase</fullName>
    </recommendedName>
</protein>
<gene>
    <name evidence="4" type="ORF">OSTLU_35517</name>
</gene>
<dbReference type="Proteomes" id="UP000001568">
    <property type="component" value="Chromosome 7"/>
</dbReference>
<feature type="active site" description="Proton donor/acceptor" evidence="2">
    <location>
        <position position="126"/>
    </location>
</feature>
<dbReference type="SMART" id="SM00855">
    <property type="entry name" value="PGAM"/>
    <property type="match status" value="1"/>
</dbReference>
<comment type="similarity">
    <text evidence="1">Belongs to the phosphoglycerate mutase family.</text>
</comment>
<feature type="active site" description="Tele-phosphohistidine intermediate" evidence="2">
    <location>
        <position position="51"/>
    </location>
</feature>
<dbReference type="InterPro" id="IPR013078">
    <property type="entry name" value="His_Pase_superF_clade-1"/>
</dbReference>
<dbReference type="InterPro" id="IPR029033">
    <property type="entry name" value="His_PPase_superfam"/>
</dbReference>
<evidence type="ECO:0000313" key="4">
    <source>
        <dbReference type="EMBL" id="ABO97300.1"/>
    </source>
</evidence>
<proteinExistence type="inferred from homology"/>
<reference evidence="4 5" key="1">
    <citation type="journal article" date="2007" name="Proc. Natl. Acad. Sci. U.S.A.">
        <title>The tiny eukaryote Ostreococcus provides genomic insights into the paradox of plankton speciation.</title>
        <authorList>
            <person name="Palenik B."/>
            <person name="Grimwood J."/>
            <person name="Aerts A."/>
            <person name="Rouze P."/>
            <person name="Salamov A."/>
            <person name="Putnam N."/>
            <person name="Dupont C."/>
            <person name="Jorgensen R."/>
            <person name="Derelle E."/>
            <person name="Rombauts S."/>
            <person name="Zhou K."/>
            <person name="Otillar R."/>
            <person name="Merchant S.S."/>
            <person name="Podell S."/>
            <person name="Gaasterland T."/>
            <person name="Napoli C."/>
            <person name="Gendler K."/>
            <person name="Manuell A."/>
            <person name="Tai V."/>
            <person name="Vallon O."/>
            <person name="Piganeau G."/>
            <person name="Jancek S."/>
            <person name="Heijde M."/>
            <person name="Jabbari K."/>
            <person name="Bowler C."/>
            <person name="Lohr M."/>
            <person name="Robbens S."/>
            <person name="Werner G."/>
            <person name="Dubchak I."/>
            <person name="Pazour G.J."/>
            <person name="Ren Q."/>
            <person name="Paulsen I."/>
            <person name="Delwiche C."/>
            <person name="Schmutz J."/>
            <person name="Rokhsar D."/>
            <person name="Van de Peer Y."/>
            <person name="Moreau H."/>
            <person name="Grigoriev I.V."/>
        </authorList>
    </citation>
    <scope>NUCLEOTIDE SEQUENCE [LARGE SCALE GENOMIC DNA]</scope>
    <source>
        <strain evidence="4 5">CCE9901</strain>
    </source>
</reference>
<sequence>MRTSSSFGAPSRSAASRFVRASSRRSIVARSFDAKAPAPPSTRRAFTFVRHGQSTWNEEGRIQGSSNFSVLTAKGQAQANLTKDVIALDKFDVCLRSPLARARETAEIAWGTRSGTAFVDVDDLREIDLYAFEGLLKEDGMERYGQSYANWKKNPSEFEIDGHYPVRELWDRATRVWNEALLARRETKILVVAHNAVNQALIGSALGLGPEYFRRIVQSN</sequence>
<dbReference type="CDD" id="cd07067">
    <property type="entry name" value="HP_PGM_like"/>
    <property type="match status" value="1"/>
</dbReference>
<dbReference type="SUPFAM" id="SSF53254">
    <property type="entry name" value="Phosphoglycerate mutase-like"/>
    <property type="match status" value="1"/>
</dbReference>
<name>A4S0N3_OSTLU</name>
<evidence type="ECO:0000313" key="5">
    <source>
        <dbReference type="Proteomes" id="UP000001568"/>
    </source>
</evidence>
<accession>A4S0N3</accession>
<feature type="non-terminal residue" evidence="4">
    <location>
        <position position="220"/>
    </location>
</feature>
<evidence type="ECO:0008006" key="6">
    <source>
        <dbReference type="Google" id="ProtNLM"/>
    </source>
</evidence>
<feature type="binding site" evidence="3">
    <location>
        <position position="137"/>
    </location>
    <ligand>
        <name>substrate</name>
    </ligand>
</feature>
<organism evidence="4 5">
    <name type="scientific">Ostreococcus lucimarinus (strain CCE9901)</name>
    <dbReference type="NCBI Taxonomy" id="436017"/>
    <lineage>
        <taxon>Eukaryota</taxon>
        <taxon>Viridiplantae</taxon>
        <taxon>Chlorophyta</taxon>
        <taxon>Mamiellophyceae</taxon>
        <taxon>Mamiellales</taxon>
        <taxon>Bathycoccaceae</taxon>
        <taxon>Ostreococcus</taxon>
    </lineage>
</organism>
<evidence type="ECO:0000256" key="2">
    <source>
        <dbReference type="PIRSR" id="PIRSR613078-1"/>
    </source>
</evidence>
<dbReference type="KEGG" id="olu:OSTLU_35517"/>
<evidence type="ECO:0000256" key="3">
    <source>
        <dbReference type="PIRSR" id="PIRSR613078-2"/>
    </source>
</evidence>
<feature type="binding site" evidence="3">
    <location>
        <begin position="50"/>
        <end position="57"/>
    </location>
    <ligand>
        <name>substrate</name>
    </ligand>
</feature>
<dbReference type="HOGENOM" id="CLU_033323_9_3_1"/>
<feature type="binding site" evidence="3">
    <location>
        <position position="101"/>
    </location>
    <ligand>
        <name>substrate</name>
    </ligand>
</feature>
<dbReference type="RefSeq" id="XP_001419007.1">
    <property type="nucleotide sequence ID" value="XM_001418970.1"/>
</dbReference>
<dbReference type="PANTHER" id="PTHR48100:SF10">
    <property type="entry name" value="2-CARBOXY-D-ARABINITOL-1-PHOSPHATASE-RELATED"/>
    <property type="match status" value="1"/>
</dbReference>
<dbReference type="AlphaFoldDB" id="A4S0N3"/>
<dbReference type="EMBL" id="CP000587">
    <property type="protein sequence ID" value="ABO97300.1"/>
    <property type="molecule type" value="Genomic_DNA"/>
</dbReference>
<dbReference type="OrthoDB" id="354304at2759"/>
<dbReference type="eggNOG" id="KOG0235">
    <property type="taxonomic scope" value="Eukaryota"/>
</dbReference>
<dbReference type="PANTHER" id="PTHR48100">
    <property type="entry name" value="BROAD-SPECIFICITY PHOSPHATASE YOR283W-RELATED"/>
    <property type="match status" value="1"/>
</dbReference>
<dbReference type="Gene3D" id="3.40.50.1240">
    <property type="entry name" value="Phosphoglycerate mutase-like"/>
    <property type="match status" value="1"/>
</dbReference>
<dbReference type="STRING" id="436017.A4S0N3"/>
<evidence type="ECO:0000256" key="1">
    <source>
        <dbReference type="ARBA" id="ARBA00038362"/>
    </source>
</evidence>
<dbReference type="InterPro" id="IPR050275">
    <property type="entry name" value="PGM_Phosphatase"/>
</dbReference>
<dbReference type="Gramene" id="ABO97300">
    <property type="protein sequence ID" value="ABO97300"/>
    <property type="gene ID" value="OSTLU_35517"/>
</dbReference>
<dbReference type="GeneID" id="5003007"/>